<dbReference type="Proteomes" id="UP001200557">
    <property type="component" value="Unassembled WGS sequence"/>
</dbReference>
<dbReference type="RefSeq" id="WP_235227008.1">
    <property type="nucleotide sequence ID" value="NZ_JAKGAQ010000005.1"/>
</dbReference>
<gene>
    <name evidence="2" type="ORF">L0664_16515</name>
</gene>
<feature type="region of interest" description="Disordered" evidence="1">
    <location>
        <begin position="127"/>
        <end position="162"/>
    </location>
</feature>
<proteinExistence type="predicted"/>
<evidence type="ECO:0000313" key="3">
    <source>
        <dbReference type="Proteomes" id="UP001200557"/>
    </source>
</evidence>
<evidence type="ECO:0000313" key="2">
    <source>
        <dbReference type="EMBL" id="MCF2872677.1"/>
    </source>
</evidence>
<feature type="compositionally biased region" description="Basic residues" evidence="1">
    <location>
        <begin position="129"/>
        <end position="143"/>
    </location>
</feature>
<dbReference type="EMBL" id="JAKGAQ010000005">
    <property type="protein sequence ID" value="MCF2872677.1"/>
    <property type="molecule type" value="Genomic_DNA"/>
</dbReference>
<accession>A0ABS9D0V4</accession>
<name>A0ABS9D0V4_9RHOB</name>
<comment type="caution">
    <text evidence="2">The sequence shown here is derived from an EMBL/GenBank/DDBJ whole genome shotgun (WGS) entry which is preliminary data.</text>
</comment>
<sequence>MSLKDLVADASKLTEEAIEGIVTDFVRYDPTAQVVVFTPLGGELGNEQKILVYLVALLGWKFVIDDPKAVSTKPADLERELGIHGGTLRPVLKKLKDGHLVSAPEGHYQVQSANLDSVAQVVNGGKVATKNRSKGSTQPKKKPVAQNDASKPNAKEQVAKKVKGSVGDLRGKLEEWIAEGYFDEAKTIGDVESRFHEKAIIAKQSSLSGLLLRVVRDGLLERKKRDVNGKLLWTYSK</sequence>
<organism evidence="2 3">
    <name type="scientific">Octadecabacter dasysiphoniae</name>
    <dbReference type="NCBI Taxonomy" id="2909341"/>
    <lineage>
        <taxon>Bacteria</taxon>
        <taxon>Pseudomonadati</taxon>
        <taxon>Pseudomonadota</taxon>
        <taxon>Alphaproteobacteria</taxon>
        <taxon>Rhodobacterales</taxon>
        <taxon>Roseobacteraceae</taxon>
        <taxon>Octadecabacter</taxon>
    </lineage>
</organism>
<keyword evidence="3" id="KW-1185">Reference proteome</keyword>
<reference evidence="2 3" key="1">
    <citation type="submission" date="2022-01" db="EMBL/GenBank/DDBJ databases">
        <title>Octadecabacter sp. nov., isolated from a marine alga.</title>
        <authorList>
            <person name="Jin M.S."/>
            <person name="Kim H.M."/>
            <person name="Han D.M."/>
            <person name="Jung J.J."/>
            <person name="Jeon C.O."/>
        </authorList>
    </citation>
    <scope>NUCLEOTIDE SEQUENCE [LARGE SCALE GENOMIC DNA]</scope>
    <source>
        <strain evidence="2 3">G9-8</strain>
    </source>
</reference>
<protein>
    <submittedName>
        <fullName evidence="2">Uncharacterized protein</fullName>
    </submittedName>
</protein>
<evidence type="ECO:0000256" key="1">
    <source>
        <dbReference type="SAM" id="MobiDB-lite"/>
    </source>
</evidence>